<name>A0ABS7EK27_9GAMM</name>
<comment type="subcellular location">
    <subcellularLocation>
        <location evidence="1">Cell membrane</location>
    </subcellularLocation>
</comment>
<keyword evidence="10" id="KW-1185">Reference proteome</keyword>
<feature type="compositionally biased region" description="Basic and acidic residues" evidence="7">
    <location>
        <begin position="203"/>
        <end position="213"/>
    </location>
</feature>
<evidence type="ECO:0000256" key="6">
    <source>
        <dbReference type="ARBA" id="ARBA00023136"/>
    </source>
</evidence>
<dbReference type="RefSeq" id="WP_220105316.1">
    <property type="nucleotide sequence ID" value="NZ_JAHZSS010000027.1"/>
</dbReference>
<feature type="transmembrane region" description="Helical" evidence="8">
    <location>
        <begin position="16"/>
        <end position="36"/>
    </location>
</feature>
<evidence type="ECO:0000256" key="8">
    <source>
        <dbReference type="SAM" id="Phobius"/>
    </source>
</evidence>
<dbReference type="Proteomes" id="UP001166251">
    <property type="component" value="Unassembled WGS sequence"/>
</dbReference>
<keyword evidence="5 8" id="KW-1133">Transmembrane helix</keyword>
<gene>
    <name evidence="9" type="ORF">K0504_16780</name>
</gene>
<evidence type="ECO:0000256" key="5">
    <source>
        <dbReference type="ARBA" id="ARBA00022989"/>
    </source>
</evidence>
<organism evidence="9 10">
    <name type="scientific">Neiella holothuriorum</name>
    <dbReference type="NCBI Taxonomy" id="2870530"/>
    <lineage>
        <taxon>Bacteria</taxon>
        <taxon>Pseudomonadati</taxon>
        <taxon>Pseudomonadota</taxon>
        <taxon>Gammaproteobacteria</taxon>
        <taxon>Alteromonadales</taxon>
        <taxon>Echinimonadaceae</taxon>
        <taxon>Neiella</taxon>
    </lineage>
</organism>
<evidence type="ECO:0000313" key="10">
    <source>
        <dbReference type="Proteomes" id="UP001166251"/>
    </source>
</evidence>
<evidence type="ECO:0000256" key="7">
    <source>
        <dbReference type="SAM" id="MobiDB-lite"/>
    </source>
</evidence>
<dbReference type="Pfam" id="PF10144">
    <property type="entry name" value="SMP_2"/>
    <property type="match status" value="1"/>
</dbReference>
<keyword evidence="3" id="KW-1003">Cell membrane</keyword>
<evidence type="ECO:0000313" key="9">
    <source>
        <dbReference type="EMBL" id="MBW8192694.1"/>
    </source>
</evidence>
<sequence length="213" mass="24224">MSHSTIRLTARRKSRLWQLLLAIVLIMVIFQILRFYQLGRNDMLQSQSFSLTRAIVEQSATAALPALRNEDDDALHEMANTLIQNPAIFDVAIYDHQGILLATNTDYTSLRERLPELTTTDKETQLSSRVAPIYDQQEVVGFIQLTLSYASLQRDTHNQSRQLDDQIRLALLFSVIAGFLLSSSIRRGIRDAGRWRPKSPNKQAEKSPSENPD</sequence>
<comment type="caution">
    <text evidence="9">The sequence shown here is derived from an EMBL/GenBank/DDBJ whole genome shotgun (WGS) entry which is preliminary data.</text>
</comment>
<evidence type="ECO:0000256" key="4">
    <source>
        <dbReference type="ARBA" id="ARBA00022692"/>
    </source>
</evidence>
<keyword evidence="6 8" id="KW-0472">Membrane</keyword>
<comment type="similarity">
    <text evidence="2">Belongs to the Smp family.</text>
</comment>
<reference evidence="9" key="1">
    <citation type="submission" date="2021-07" db="EMBL/GenBank/DDBJ databases">
        <title>Neiella marina sp. nov., isolated from the intestinal content of sea cucumber Apostichopus japonicus.</title>
        <authorList>
            <person name="Bai X."/>
        </authorList>
    </citation>
    <scope>NUCLEOTIDE SEQUENCE</scope>
    <source>
        <strain evidence="9">126</strain>
    </source>
</reference>
<evidence type="ECO:0000256" key="1">
    <source>
        <dbReference type="ARBA" id="ARBA00004236"/>
    </source>
</evidence>
<keyword evidence="4 8" id="KW-0812">Transmembrane</keyword>
<dbReference type="EMBL" id="JAHZSS010000027">
    <property type="protein sequence ID" value="MBW8192694.1"/>
    <property type="molecule type" value="Genomic_DNA"/>
</dbReference>
<proteinExistence type="inferred from homology"/>
<feature type="region of interest" description="Disordered" evidence="7">
    <location>
        <begin position="192"/>
        <end position="213"/>
    </location>
</feature>
<evidence type="ECO:0000256" key="3">
    <source>
        <dbReference type="ARBA" id="ARBA00022475"/>
    </source>
</evidence>
<accession>A0ABS7EK27</accession>
<evidence type="ECO:0000256" key="2">
    <source>
        <dbReference type="ARBA" id="ARBA00005362"/>
    </source>
</evidence>
<dbReference type="InterPro" id="IPR019305">
    <property type="entry name" value="Uncharacterised_Smp"/>
</dbReference>
<protein>
    <submittedName>
        <fullName evidence="9">Uncharacterized protein</fullName>
    </submittedName>
</protein>